<proteinExistence type="inferred from homology"/>
<dbReference type="PRINTS" id="PR00080">
    <property type="entry name" value="SDRFAMILY"/>
</dbReference>
<comment type="caution">
    <text evidence="4">The sequence shown here is derived from an EMBL/GenBank/DDBJ whole genome shotgun (WGS) entry which is preliminary data.</text>
</comment>
<dbReference type="Proteomes" id="UP001297600">
    <property type="component" value="Unassembled WGS sequence"/>
</dbReference>
<evidence type="ECO:0000256" key="3">
    <source>
        <dbReference type="RuleBase" id="RU000363"/>
    </source>
</evidence>
<dbReference type="SUPFAM" id="SSF51735">
    <property type="entry name" value="NAD(P)-binding Rossmann-fold domains"/>
    <property type="match status" value="1"/>
</dbReference>
<dbReference type="EMBL" id="JAKNCT010000007">
    <property type="protein sequence ID" value="MCG5031152.1"/>
    <property type="molecule type" value="Genomic_DNA"/>
</dbReference>
<evidence type="ECO:0000256" key="1">
    <source>
        <dbReference type="ARBA" id="ARBA00006484"/>
    </source>
</evidence>
<comment type="similarity">
    <text evidence="1 3">Belongs to the short-chain dehydrogenases/reductases (SDR) family.</text>
</comment>
<dbReference type="PRINTS" id="PR00081">
    <property type="entry name" value="GDHRDH"/>
</dbReference>
<gene>
    <name evidence="4" type="ORF">MAF45_06810</name>
</gene>
<dbReference type="InterPro" id="IPR036291">
    <property type="entry name" value="NAD(P)-bd_dom_sf"/>
</dbReference>
<dbReference type="InterPro" id="IPR002347">
    <property type="entry name" value="SDR_fam"/>
</dbReference>
<sequence length="258" mass="27877">MSFNVFITGATGGIGAGFARAYAAKGATLGLVAHHRDALDHLISELPGNGHRGYVADVTDRDGIIQTAHQFEKEVGPADVVIANAGISIGVKTQYYEDLAVMDRVFRINVIGMANTFHGFLPSMISRRAGTLVGIGSVAGIRGLPGSEAYCASKSAVITYCESLRIEMKKSNVEVITICPGFVRTPLTAMNPYPMPFILEPDEFARRAVAAIEAHKTYAVIPWQMALLAKIMRLAPNALFDRILMGRKQKPRAKDMGK</sequence>
<keyword evidence="5" id="KW-1185">Reference proteome</keyword>
<accession>A0ABS9MR90</accession>
<dbReference type="RefSeq" id="WP_237978834.1">
    <property type="nucleotide sequence ID" value="NZ_JAKNCT010000007.1"/>
</dbReference>
<dbReference type="PROSITE" id="PS00061">
    <property type="entry name" value="ADH_SHORT"/>
    <property type="match status" value="1"/>
</dbReference>
<evidence type="ECO:0000313" key="4">
    <source>
        <dbReference type="EMBL" id="MCG5031152.1"/>
    </source>
</evidence>
<dbReference type="PANTHER" id="PTHR44196:SF1">
    <property type="entry name" value="DEHYDROGENASE_REDUCTASE SDR FAMILY MEMBER 7B"/>
    <property type="match status" value="1"/>
</dbReference>
<dbReference type="Pfam" id="PF00106">
    <property type="entry name" value="adh_short"/>
    <property type="match status" value="1"/>
</dbReference>
<dbReference type="NCBIfam" id="NF005437">
    <property type="entry name" value="PRK07024.1"/>
    <property type="match status" value="1"/>
</dbReference>
<reference evidence="4 5" key="1">
    <citation type="submission" date="2022-02" db="EMBL/GenBank/DDBJ databases">
        <title>Mesosutterella porci, a novel member of the family Sutterellaceae from pig feces.</title>
        <authorList>
            <person name="Wylensek D."/>
            <person name="Clavel T."/>
        </authorList>
    </citation>
    <scope>NUCLEOTIDE SEQUENCE [LARGE SCALE GENOMIC DNA]</scope>
    <source>
        <strain evidence="5">oilRF-744-wt-GAM-9</strain>
    </source>
</reference>
<dbReference type="PANTHER" id="PTHR44196">
    <property type="entry name" value="DEHYDROGENASE/REDUCTASE SDR FAMILY MEMBER 7B"/>
    <property type="match status" value="1"/>
</dbReference>
<evidence type="ECO:0000256" key="2">
    <source>
        <dbReference type="ARBA" id="ARBA00023002"/>
    </source>
</evidence>
<keyword evidence="2" id="KW-0560">Oxidoreductase</keyword>
<protein>
    <submittedName>
        <fullName evidence="4">SDR family oxidoreductase</fullName>
    </submittedName>
</protein>
<evidence type="ECO:0000313" key="5">
    <source>
        <dbReference type="Proteomes" id="UP001297600"/>
    </source>
</evidence>
<organism evidence="4 5">
    <name type="scientific">Mesosutterella porci</name>
    <dbReference type="NCBI Taxonomy" id="2915351"/>
    <lineage>
        <taxon>Bacteria</taxon>
        <taxon>Pseudomonadati</taxon>
        <taxon>Pseudomonadota</taxon>
        <taxon>Betaproteobacteria</taxon>
        <taxon>Burkholderiales</taxon>
        <taxon>Sutterellaceae</taxon>
        <taxon>Mesosutterella</taxon>
    </lineage>
</organism>
<dbReference type="Gene3D" id="3.40.50.720">
    <property type="entry name" value="NAD(P)-binding Rossmann-like Domain"/>
    <property type="match status" value="1"/>
</dbReference>
<name>A0ABS9MR90_9BURK</name>
<dbReference type="InterPro" id="IPR020904">
    <property type="entry name" value="Sc_DH/Rdtase_CS"/>
</dbReference>